<dbReference type="Proteomes" id="UP000294588">
    <property type="component" value="Unassembled WGS sequence"/>
</dbReference>
<name>A0AC61QJK6_9BACT</name>
<sequence>MKIGKKLIPIILIAIVASCAFAKTGGTEPPQLSTSKNQSSMFVNDEGINPVVKVVRDVRESVVQIKVEAKVNVPAITNPFFDDPLFKYFFPEIPREMQRKITSMGSGFIYEFNPQTREAYIMTNNHVVEKGKEGTITVTLADKINYTAEVVGLDPSTDVAVIKIKVKEGEKVTIAPLGDSSKLEIGEWAIAIGNPFGDVGLDRTVTLGVISAIGRSNLNFGTNSPIYQDYIQTDAAINPGNSGGPLLNINGEVIGINSAITSTSGGNIGIGFAIPINLAKRVVEDLVATGKVTRAYIGILPQEITADLMEAFDLSEVSGVLVAKVEKDSPADKAGIQVGDVIIEFNGEKVPNVSKFRIAVATSKPGVQVPVKVIRNKDTLTLHITLDVYPEDKLASTEKSTKADTNAGITVVSIDSPYARQNNIKADRGVVVSAVAPDTPAARAGIQPGYIILKVGNTEVNSPEEYNAAMENAIKTMKEKSSNTIVLYVQDRSKNEQFVVLRFNS</sequence>
<keyword evidence="2" id="KW-1185">Reference proteome</keyword>
<comment type="caution">
    <text evidence="1">The sequence shown here is derived from an EMBL/GenBank/DDBJ whole genome shotgun (WGS) entry which is preliminary data.</text>
</comment>
<dbReference type="EMBL" id="SMOG01000007">
    <property type="protein sequence ID" value="TDF73281.1"/>
    <property type="molecule type" value="Genomic_DNA"/>
</dbReference>
<organism evidence="1 2">
    <name type="scientific">Candidatus Syntrophosphaera thermopropionivorans</name>
    <dbReference type="NCBI Taxonomy" id="2593015"/>
    <lineage>
        <taxon>Bacteria</taxon>
        <taxon>Pseudomonadati</taxon>
        <taxon>Candidatus Cloacimonadota</taxon>
        <taxon>Candidatus Cloacimonadia</taxon>
        <taxon>Candidatus Cloacimonadales</taxon>
        <taxon>Candidatus Cloacimonadaceae</taxon>
        <taxon>Candidatus Syntrophosphaera</taxon>
    </lineage>
</organism>
<protein>
    <submittedName>
        <fullName evidence="1">Do family serine endopeptidase</fullName>
    </submittedName>
</protein>
<evidence type="ECO:0000313" key="1">
    <source>
        <dbReference type="EMBL" id="TDF73281.1"/>
    </source>
</evidence>
<proteinExistence type="predicted"/>
<accession>A0AC61QJK6</accession>
<reference evidence="1" key="1">
    <citation type="submission" date="2019-03" db="EMBL/GenBank/DDBJ databases">
        <title>Candidatus Syntrophosphaera thermopropionivorans: a novel player in syntrophic propionate oxidation during anaerobic digestion.</title>
        <authorList>
            <person name="Dyksma S."/>
        </authorList>
    </citation>
    <scope>NUCLEOTIDE SEQUENCE</scope>
    <source>
        <strain evidence="1">W5</strain>
    </source>
</reference>
<gene>
    <name evidence="1" type="ORF">E0946_03675</name>
</gene>
<evidence type="ECO:0000313" key="2">
    <source>
        <dbReference type="Proteomes" id="UP000294588"/>
    </source>
</evidence>